<evidence type="ECO:0000313" key="15">
    <source>
        <dbReference type="EMBL" id="BAW79531.1"/>
    </source>
</evidence>
<evidence type="ECO:0000313" key="16">
    <source>
        <dbReference type="Proteomes" id="UP000243679"/>
    </source>
</evidence>
<dbReference type="EMBL" id="AP014836">
    <property type="protein sequence ID" value="BAW79531.1"/>
    <property type="molecule type" value="Genomic_DNA"/>
</dbReference>
<evidence type="ECO:0000256" key="9">
    <source>
        <dbReference type="ARBA" id="ARBA00023237"/>
    </source>
</evidence>
<evidence type="ECO:0000256" key="5">
    <source>
        <dbReference type="ARBA" id="ARBA00022692"/>
    </source>
</evidence>
<feature type="compositionally biased region" description="Gly residues" evidence="11">
    <location>
        <begin position="399"/>
        <end position="413"/>
    </location>
</feature>
<feature type="compositionally biased region" description="Polar residues" evidence="11">
    <location>
        <begin position="31"/>
        <end position="55"/>
    </location>
</feature>
<reference evidence="15 16" key="1">
    <citation type="journal article" date="2017" name="ISME J.">
        <title>An acid-tolerant ammonia-oxidizing ?-proteobacterium from soil.</title>
        <authorList>
            <person name="Hayatsu M."/>
            <person name="Tago K."/>
            <person name="Uchiyama I."/>
            <person name="Toyoda A."/>
            <person name="Wang Y."/>
            <person name="Shimomura Y."/>
            <person name="Okubo T."/>
            <person name="Kurisu F."/>
            <person name="Hirono Y."/>
            <person name="Nonaka K."/>
            <person name="Akiyama H."/>
            <person name="Itoh T."/>
            <person name="Takami H."/>
        </authorList>
    </citation>
    <scope>NUCLEOTIDE SEQUENCE [LARGE SCALE GENOMIC DNA]</scope>
    <source>
        <strain evidence="15 16">TAO100</strain>
    </source>
</reference>
<evidence type="ECO:0000256" key="4">
    <source>
        <dbReference type="ARBA" id="ARBA00022452"/>
    </source>
</evidence>
<dbReference type="Pfam" id="PF00263">
    <property type="entry name" value="Secretin"/>
    <property type="match status" value="1"/>
</dbReference>
<evidence type="ECO:0000256" key="11">
    <source>
        <dbReference type="SAM" id="MobiDB-lite"/>
    </source>
</evidence>
<keyword evidence="3 10" id="KW-0813">Transport</keyword>
<keyword evidence="8" id="KW-0472">Membrane</keyword>
<keyword evidence="5" id="KW-0812">Transmembrane</keyword>
<gene>
    <name evidence="15" type="ORF">TAO_0161</name>
</gene>
<dbReference type="PROSITE" id="PS51257">
    <property type="entry name" value="PROKAR_LIPOPROTEIN"/>
    <property type="match status" value="1"/>
</dbReference>
<keyword evidence="6" id="KW-0732">Signal</keyword>
<evidence type="ECO:0000256" key="10">
    <source>
        <dbReference type="RuleBase" id="RU004004"/>
    </source>
</evidence>
<dbReference type="Pfam" id="PF21305">
    <property type="entry name" value="type_II_gspD_N0"/>
    <property type="match status" value="1"/>
</dbReference>
<dbReference type="GO" id="GO:0015628">
    <property type="term" value="P:protein secretion by the type II secretion system"/>
    <property type="evidence" value="ECO:0007669"/>
    <property type="project" value="InterPro"/>
</dbReference>
<dbReference type="InterPro" id="IPR049371">
    <property type="entry name" value="GspD-like_N0"/>
</dbReference>
<dbReference type="InterPro" id="IPR050810">
    <property type="entry name" value="Bact_Secretion_Sys_Channel"/>
</dbReference>
<dbReference type="InterPro" id="IPR004846">
    <property type="entry name" value="T2SS/T3SS_dom"/>
</dbReference>
<dbReference type="GO" id="GO:0015627">
    <property type="term" value="C:type II protein secretion system complex"/>
    <property type="evidence" value="ECO:0007669"/>
    <property type="project" value="InterPro"/>
</dbReference>
<dbReference type="Pfam" id="PF03958">
    <property type="entry name" value="Secretin_N"/>
    <property type="match status" value="3"/>
</dbReference>
<comment type="subcellular location">
    <subcellularLocation>
        <location evidence="1 10">Cell outer membrane</location>
    </subcellularLocation>
</comment>
<feature type="domain" description="GspD-like N0" evidence="14">
    <location>
        <begin position="116"/>
        <end position="186"/>
    </location>
</feature>
<keyword evidence="9" id="KW-0998">Cell outer membrane</keyword>
<evidence type="ECO:0000256" key="7">
    <source>
        <dbReference type="ARBA" id="ARBA00022927"/>
    </source>
</evidence>
<keyword evidence="4" id="KW-1134">Transmembrane beta strand</keyword>
<proteinExistence type="inferred from homology"/>
<evidence type="ECO:0000256" key="2">
    <source>
        <dbReference type="ARBA" id="ARBA00006980"/>
    </source>
</evidence>
<evidence type="ECO:0000259" key="14">
    <source>
        <dbReference type="Pfam" id="PF21305"/>
    </source>
</evidence>
<feature type="domain" description="Type II/III secretion system secretin-like" evidence="12">
    <location>
        <begin position="641"/>
        <end position="808"/>
    </location>
</feature>
<feature type="region of interest" description="Disordered" evidence="11">
    <location>
        <begin position="378"/>
        <end position="413"/>
    </location>
</feature>
<feature type="compositionally biased region" description="Gly residues" evidence="11">
    <location>
        <begin position="429"/>
        <end position="446"/>
    </location>
</feature>
<dbReference type="KEGG" id="ntt:TAO_0161"/>
<keyword evidence="7" id="KW-0653">Protein transport</keyword>
<evidence type="ECO:0000259" key="13">
    <source>
        <dbReference type="Pfam" id="PF03958"/>
    </source>
</evidence>
<dbReference type="PRINTS" id="PR01032">
    <property type="entry name" value="PHAGEIV"/>
</dbReference>
<dbReference type="GO" id="GO:0009279">
    <property type="term" value="C:cell outer membrane"/>
    <property type="evidence" value="ECO:0007669"/>
    <property type="project" value="UniProtKB-SubCell"/>
</dbReference>
<feature type="region of interest" description="Disordered" evidence="11">
    <location>
        <begin position="429"/>
        <end position="521"/>
    </location>
</feature>
<feature type="domain" description="NolW-like" evidence="13">
    <location>
        <begin position="279"/>
        <end position="343"/>
    </location>
</feature>
<evidence type="ECO:0000256" key="6">
    <source>
        <dbReference type="ARBA" id="ARBA00022729"/>
    </source>
</evidence>
<dbReference type="PANTHER" id="PTHR30332">
    <property type="entry name" value="PROBABLE GENERAL SECRETION PATHWAY PROTEIN D"/>
    <property type="match status" value="1"/>
</dbReference>
<feature type="region of interest" description="Disordered" evidence="11">
    <location>
        <begin position="31"/>
        <end position="89"/>
    </location>
</feature>
<dbReference type="InterPro" id="IPR013356">
    <property type="entry name" value="T2SS_GspD"/>
</dbReference>
<dbReference type="InterPro" id="IPR005644">
    <property type="entry name" value="NolW-like"/>
</dbReference>
<dbReference type="InterPro" id="IPR038591">
    <property type="entry name" value="NolW-like_sf"/>
</dbReference>
<dbReference type="NCBIfam" id="TIGR02517">
    <property type="entry name" value="type_II_gspD"/>
    <property type="match status" value="1"/>
</dbReference>
<feature type="domain" description="NolW-like" evidence="13">
    <location>
        <begin position="212"/>
        <end position="271"/>
    </location>
</feature>
<accession>A0A1Q2SK62</accession>
<organism evidence="15 16">
    <name type="scientific">Candidatus Nitrosoglobus terrae</name>
    <dbReference type="NCBI Taxonomy" id="1630141"/>
    <lineage>
        <taxon>Bacteria</taxon>
        <taxon>Pseudomonadati</taxon>
        <taxon>Pseudomonadota</taxon>
        <taxon>Gammaproteobacteria</taxon>
        <taxon>Chromatiales</taxon>
        <taxon>Chromatiaceae</taxon>
        <taxon>Candidatus Nitrosoglobus</taxon>
    </lineage>
</organism>
<feature type="domain" description="NolW-like" evidence="13">
    <location>
        <begin position="354"/>
        <end position="558"/>
    </location>
</feature>
<dbReference type="PRINTS" id="PR00811">
    <property type="entry name" value="BCTERIALGSPD"/>
</dbReference>
<feature type="compositionally biased region" description="Polar residues" evidence="11">
    <location>
        <begin position="471"/>
        <end position="489"/>
    </location>
</feature>
<feature type="region of interest" description="Disordered" evidence="11">
    <location>
        <begin position="831"/>
        <end position="855"/>
    </location>
</feature>
<keyword evidence="16" id="KW-1185">Reference proteome</keyword>
<evidence type="ECO:0000256" key="8">
    <source>
        <dbReference type="ARBA" id="ARBA00023136"/>
    </source>
</evidence>
<evidence type="ECO:0000256" key="3">
    <source>
        <dbReference type="ARBA" id="ARBA00022448"/>
    </source>
</evidence>
<protein>
    <submittedName>
        <fullName evidence="15">General secretion pathway protein D</fullName>
    </submittedName>
</protein>
<dbReference type="InterPro" id="IPR001775">
    <property type="entry name" value="GspD/PilQ"/>
</dbReference>
<dbReference type="PANTHER" id="PTHR30332:SF25">
    <property type="entry name" value="SECRETIN XPSD"/>
    <property type="match status" value="1"/>
</dbReference>
<name>A0A1Q2SK62_9GAMM</name>
<dbReference type="AlphaFoldDB" id="A0A1Q2SK62"/>
<dbReference type="Gene3D" id="3.30.1370.120">
    <property type="match status" value="3"/>
</dbReference>
<dbReference type="Proteomes" id="UP000243679">
    <property type="component" value="Chromosome"/>
</dbReference>
<sequence>MQEKHKNIRYMNWLVAVCFLTLSACINQTPRTEDQQQSEPLETSSSDSDQQSLAPQQEQEQEQDKDKAIATEVKLKDKEKKKAKPPELYPGSNHFIDLKAAGKSPAFEVVKGAILLNFENTNLREVVKTILGDILGENYLIDPAVQGTVTVQTGRPLPKEVLVPTLENLLRMNNAALVQSKGLYKVVLTSQALQGNLSPHLKAAQATPGYGVRIIPLHYIGAAEMEKILTPFVPKEAFILVDPNRNLIMLAGIAQELDQWQETVDVFDVNWLKGMSVGLYRLQNTEAGTVATELDGIFGAESDTPLAGMFRFVPVERLNGILVITSQSKYLDEVKTWIDRLDLDEDIESEHFYVYQVQNGKAEYLADLLQSAFGQESSASSSGKVAPGQRSSQLFSSPGGRGGMGSMSGSGGFGSSSFGSGGFGSSSGGMGGSMGGSMGGRTGGGFLASQEVDPNAATQESATAPDKSTQKTDPNQPAQALNLQISQAESKGNKGKEKSGVGKKIKSLLGGTKSSDSEEPEVRIIPDEANNSLLIATTPPTYDKIRAILRHLDIAPRQVLIEATIAEVTLTGALQYGVQWFFKNGIGKAGNNNFSGTGTINTGGASPLTAAAASAAKALGSSNFSYALTSGGAINALLTAAASESKLNVLSSPQLMVLDNQMAEIQVGDQVPILSGQTAGVGGIGTGVLTSQVQYKNTGVMLTVIPRVNAGGRVTLELKQEVTDQGSAVTVGNISNFTFLQRAFQSVVTVQSGNTIILGGLIRTNDTFNSNGVPFLYKLPLVGSLFGSRNTTKNRTELIVLMTPRVVRDQTEARLVTEEFRQKLNNASNIANQEATMEDEGGDPYYSNIESQPLK</sequence>
<feature type="compositionally biased region" description="Basic and acidic residues" evidence="11">
    <location>
        <begin position="491"/>
        <end position="500"/>
    </location>
</feature>
<evidence type="ECO:0000259" key="12">
    <source>
        <dbReference type="Pfam" id="PF00263"/>
    </source>
</evidence>
<feature type="compositionally biased region" description="Basic and acidic residues" evidence="11">
    <location>
        <begin position="62"/>
        <end position="80"/>
    </location>
</feature>
<evidence type="ECO:0000256" key="1">
    <source>
        <dbReference type="ARBA" id="ARBA00004442"/>
    </source>
</evidence>
<comment type="similarity">
    <text evidence="2">Belongs to the bacterial secretin family. GSP D subfamily.</text>
</comment>